<evidence type="ECO:0000313" key="2">
    <source>
        <dbReference type="Proteomes" id="UP000199749"/>
    </source>
</evidence>
<dbReference type="PROSITE" id="PS51257">
    <property type="entry name" value="PROKAR_LIPOPROTEIN"/>
    <property type="match status" value="1"/>
</dbReference>
<dbReference type="EMBL" id="CP022474">
    <property type="protein sequence ID" value="ASN59816.1"/>
    <property type="molecule type" value="Genomic_DNA"/>
</dbReference>
<dbReference type="RefSeq" id="WP_089556526.1">
    <property type="nucleotide sequence ID" value="NZ_CP022474.1"/>
</dbReference>
<proteinExistence type="predicted"/>
<accession>A0AAC9UNQ8</accession>
<protein>
    <recommendedName>
        <fullName evidence="3">Lipoprotein</fullName>
    </recommendedName>
</protein>
<gene>
    <name evidence="1" type="ORF">CG419_03890</name>
</gene>
<name>A0AAC9UNQ8_LATCU</name>
<evidence type="ECO:0008006" key="3">
    <source>
        <dbReference type="Google" id="ProtNLM"/>
    </source>
</evidence>
<sequence length="62" mass="7179">MKIEVELDKYHLIASLLTVAAACAKSDDPETNKTGKFVEKTAREMWTELPKDYRHKVELEEQ</sequence>
<dbReference type="AlphaFoldDB" id="A0AAC9UNQ8"/>
<dbReference type="Proteomes" id="UP000199749">
    <property type="component" value="Chromosome"/>
</dbReference>
<organism evidence="1 2">
    <name type="scientific">Latilactobacillus curvatus</name>
    <name type="common">Lactobacillus curvatus</name>
    <dbReference type="NCBI Taxonomy" id="28038"/>
    <lineage>
        <taxon>Bacteria</taxon>
        <taxon>Bacillati</taxon>
        <taxon>Bacillota</taxon>
        <taxon>Bacilli</taxon>
        <taxon>Lactobacillales</taxon>
        <taxon>Lactobacillaceae</taxon>
        <taxon>Latilactobacillus</taxon>
    </lineage>
</organism>
<reference evidence="1 2" key="1">
    <citation type="submission" date="2017-07" db="EMBL/GenBank/DDBJ databases">
        <title>Lactobacillus curvatus MRS6 whole genome.</title>
        <authorList>
            <person name="Jans C."/>
            <person name="Lagler S."/>
            <person name="Lacroix C."/>
            <person name="Meile L."/>
            <person name="Stevens M.J.A."/>
        </authorList>
    </citation>
    <scope>NUCLEOTIDE SEQUENCE [LARGE SCALE GENOMIC DNA]</scope>
    <source>
        <strain evidence="1 2">MRS6</strain>
    </source>
</reference>
<evidence type="ECO:0000313" key="1">
    <source>
        <dbReference type="EMBL" id="ASN59816.1"/>
    </source>
</evidence>